<evidence type="ECO:0000313" key="1">
    <source>
        <dbReference type="EMBL" id="MCZ4243665.1"/>
    </source>
</evidence>
<keyword evidence="2" id="KW-1185">Reference proteome</keyword>
<comment type="caution">
    <text evidence="1">The sequence shown here is derived from an EMBL/GenBank/DDBJ whole genome shotgun (WGS) entry which is preliminary data.</text>
</comment>
<accession>A0ABT4L6Y1</accession>
<dbReference type="SUPFAM" id="SSF81301">
    <property type="entry name" value="Nucleotidyltransferase"/>
    <property type="match status" value="1"/>
</dbReference>
<protein>
    <recommendedName>
        <fullName evidence="3">Nucleotidyltransferase</fullName>
    </recommendedName>
</protein>
<dbReference type="RefSeq" id="WP_269426741.1">
    <property type="nucleotide sequence ID" value="NZ_JAPWGM010000002.1"/>
</dbReference>
<gene>
    <name evidence="1" type="ORF">O0955_06570</name>
</gene>
<dbReference type="EMBL" id="JAPWGM010000002">
    <property type="protein sequence ID" value="MCZ4243665.1"/>
    <property type="molecule type" value="Genomic_DNA"/>
</dbReference>
<evidence type="ECO:0008006" key="3">
    <source>
        <dbReference type="Google" id="ProtNLM"/>
    </source>
</evidence>
<sequence length="158" mass="18530">MSFDKENPEMLLLLETFEQFDVHYLIVGGFAVNRYGYNRTTGDLDIYLKDTKENRQNLINAIDKMGYGRYDMLLDVPIIAGYCEVLMDDGMYADLMTDIPGLKKEKFNEYFKMATVDEINGIKVRFLHYNHLLENKKATNRPKDQLDVLELERINKKN</sequence>
<evidence type="ECO:0000313" key="2">
    <source>
        <dbReference type="Proteomes" id="UP001144347"/>
    </source>
</evidence>
<name>A0ABT4L6Y1_9SPHI</name>
<organism evidence="1 2">
    <name type="scientific">Pedobacter punctiformis</name>
    <dbReference type="NCBI Taxonomy" id="3004097"/>
    <lineage>
        <taxon>Bacteria</taxon>
        <taxon>Pseudomonadati</taxon>
        <taxon>Bacteroidota</taxon>
        <taxon>Sphingobacteriia</taxon>
        <taxon>Sphingobacteriales</taxon>
        <taxon>Sphingobacteriaceae</taxon>
        <taxon>Pedobacter</taxon>
    </lineage>
</organism>
<dbReference type="Proteomes" id="UP001144347">
    <property type="component" value="Unassembled WGS sequence"/>
</dbReference>
<dbReference type="InterPro" id="IPR043519">
    <property type="entry name" value="NT_sf"/>
</dbReference>
<dbReference type="Gene3D" id="3.30.460.40">
    <property type="match status" value="1"/>
</dbReference>
<reference evidence="1" key="1">
    <citation type="submission" date="2022-12" db="EMBL/GenBank/DDBJ databases">
        <title>Genome sequence of HCMS5-2.</title>
        <authorList>
            <person name="Woo H."/>
        </authorList>
    </citation>
    <scope>NUCLEOTIDE SEQUENCE</scope>
    <source>
        <strain evidence="1">HCMS5-2</strain>
    </source>
</reference>
<proteinExistence type="predicted"/>